<feature type="domain" description="F-box" evidence="1">
    <location>
        <begin position="13"/>
        <end position="53"/>
    </location>
</feature>
<protein>
    <recommendedName>
        <fullName evidence="1">F-box domain-containing protein</fullName>
    </recommendedName>
</protein>
<dbReference type="EMBL" id="OX451741">
    <property type="protein sequence ID" value="CAI8616374.1"/>
    <property type="molecule type" value="Genomic_DNA"/>
</dbReference>
<dbReference type="PANTHER" id="PTHR31672:SF13">
    <property type="entry name" value="F-BOX PROTEIN CPR30-LIKE"/>
    <property type="match status" value="1"/>
</dbReference>
<evidence type="ECO:0000259" key="1">
    <source>
        <dbReference type="SMART" id="SM00256"/>
    </source>
</evidence>
<name>A0AAV1B4U4_VICFA</name>
<sequence length="400" mass="46881">MAKSLNEKVKNYIPNDLVFSILSKLPLKSLKRFRCVHKTWSVLFENPIFMNKFRTNLITIPHSYYDDTSILLNQYVYDPDNGICRSLYLLSGERFENRVKLDFPNPFKIEEPQFDVLQSGSITGILCLYSSYPSNEIVLWNPTINEFKVIPHSSVDSVPPYRHIHKEIFGFGYDPISEDYKIITYVYFSRVNDQSILPPNVNWEDFAHSREISYEPVWEIYSLRCNFWKKIDIPLPICCYCKGEGLYMDGICHWPATCEDDGQHYLVSFYLNNEVCFITPIPIDINFDENYIVQKKLLMLNGSLACILWYKYTTTYHILFLGELGVKESWTKLFVIELSDYIGYPIGVAKKCDIFFLKGDGELVYFDLCTEMIEKLGCIKRKHYSTKIIIYKKNLVSIEK</sequence>
<evidence type="ECO:0000313" key="3">
    <source>
        <dbReference type="Proteomes" id="UP001157006"/>
    </source>
</evidence>
<dbReference type="PANTHER" id="PTHR31672">
    <property type="entry name" value="BNACNNG10540D PROTEIN"/>
    <property type="match status" value="1"/>
</dbReference>
<keyword evidence="3" id="KW-1185">Reference proteome</keyword>
<dbReference type="Pfam" id="PF07734">
    <property type="entry name" value="FBA_1"/>
    <property type="match status" value="1"/>
</dbReference>
<evidence type="ECO:0000313" key="2">
    <source>
        <dbReference type="EMBL" id="CAI8616374.1"/>
    </source>
</evidence>
<gene>
    <name evidence="2" type="ORF">VFH_VI026000</name>
</gene>
<dbReference type="InterPro" id="IPR001810">
    <property type="entry name" value="F-box_dom"/>
</dbReference>
<dbReference type="Pfam" id="PF00646">
    <property type="entry name" value="F-box"/>
    <property type="match status" value="1"/>
</dbReference>
<dbReference type="SMART" id="SM00256">
    <property type="entry name" value="FBOX"/>
    <property type="match status" value="1"/>
</dbReference>
<dbReference type="InterPro" id="IPR006527">
    <property type="entry name" value="F-box-assoc_dom_typ1"/>
</dbReference>
<dbReference type="InterPro" id="IPR036047">
    <property type="entry name" value="F-box-like_dom_sf"/>
</dbReference>
<dbReference type="NCBIfam" id="TIGR01640">
    <property type="entry name" value="F_box_assoc_1"/>
    <property type="match status" value="1"/>
</dbReference>
<proteinExistence type="predicted"/>
<dbReference type="InterPro" id="IPR017451">
    <property type="entry name" value="F-box-assoc_interact_dom"/>
</dbReference>
<dbReference type="AlphaFoldDB" id="A0AAV1B4U4"/>
<dbReference type="SUPFAM" id="SSF81383">
    <property type="entry name" value="F-box domain"/>
    <property type="match status" value="1"/>
</dbReference>
<reference evidence="2 3" key="1">
    <citation type="submission" date="2023-01" db="EMBL/GenBank/DDBJ databases">
        <authorList>
            <person name="Kreplak J."/>
        </authorList>
    </citation>
    <scope>NUCLEOTIDE SEQUENCE [LARGE SCALE GENOMIC DNA]</scope>
</reference>
<accession>A0AAV1B4U4</accession>
<dbReference type="CDD" id="cd22157">
    <property type="entry name" value="F-box_AtFBW1-like"/>
    <property type="match status" value="1"/>
</dbReference>
<dbReference type="InterPro" id="IPR050796">
    <property type="entry name" value="SCF_F-box_component"/>
</dbReference>
<organism evidence="2 3">
    <name type="scientific">Vicia faba</name>
    <name type="common">Broad bean</name>
    <name type="synonym">Faba vulgaris</name>
    <dbReference type="NCBI Taxonomy" id="3906"/>
    <lineage>
        <taxon>Eukaryota</taxon>
        <taxon>Viridiplantae</taxon>
        <taxon>Streptophyta</taxon>
        <taxon>Embryophyta</taxon>
        <taxon>Tracheophyta</taxon>
        <taxon>Spermatophyta</taxon>
        <taxon>Magnoliopsida</taxon>
        <taxon>eudicotyledons</taxon>
        <taxon>Gunneridae</taxon>
        <taxon>Pentapetalae</taxon>
        <taxon>rosids</taxon>
        <taxon>fabids</taxon>
        <taxon>Fabales</taxon>
        <taxon>Fabaceae</taxon>
        <taxon>Papilionoideae</taxon>
        <taxon>50 kb inversion clade</taxon>
        <taxon>NPAAA clade</taxon>
        <taxon>Hologalegina</taxon>
        <taxon>IRL clade</taxon>
        <taxon>Fabeae</taxon>
        <taxon>Vicia</taxon>
    </lineage>
</organism>
<dbReference type="Proteomes" id="UP001157006">
    <property type="component" value="Chromosome 6"/>
</dbReference>